<reference evidence="1" key="1">
    <citation type="journal article" date="2014" name="Int. J. Syst. Evol. Microbiol.">
        <title>Complete genome sequence of Corynebacterium casei LMG S-19264T (=DSM 44701T), isolated from a smear-ripened cheese.</title>
        <authorList>
            <consortium name="US DOE Joint Genome Institute (JGI-PGF)"/>
            <person name="Walter F."/>
            <person name="Albersmeier A."/>
            <person name="Kalinowski J."/>
            <person name="Ruckert C."/>
        </authorList>
    </citation>
    <scope>NUCLEOTIDE SEQUENCE</scope>
    <source>
        <strain evidence="1">KCTC 12368</strain>
    </source>
</reference>
<evidence type="ECO:0000313" key="1">
    <source>
        <dbReference type="EMBL" id="GGZ40696.1"/>
    </source>
</evidence>
<keyword evidence="2" id="KW-1185">Reference proteome</keyword>
<comment type="caution">
    <text evidence="1">The sequence shown here is derived from an EMBL/GenBank/DDBJ whole genome shotgun (WGS) entry which is preliminary data.</text>
</comment>
<evidence type="ECO:0000313" key="2">
    <source>
        <dbReference type="Proteomes" id="UP000619457"/>
    </source>
</evidence>
<dbReference type="Pfam" id="PF25589">
    <property type="entry name" value="DUF7935"/>
    <property type="match status" value="1"/>
</dbReference>
<dbReference type="Proteomes" id="UP000619457">
    <property type="component" value="Unassembled WGS sequence"/>
</dbReference>
<sequence length="153" mass="17774">MYLVIISFIRKEREDRLIDFKTQNTKVVIPLKLQAGERLCLLLERISPNNLVRRLNDPTYTAGELHGLLLQEVRNEFNHNFSQQLYFSDETWESIRNAVEEVISLINSAMQDVSVDDKSVVLAKKVFQLSLGRKNDGISFALTKVKDEIRFYL</sequence>
<dbReference type="EMBL" id="BMWX01000010">
    <property type="protein sequence ID" value="GGZ40696.1"/>
    <property type="molecule type" value="Genomic_DNA"/>
</dbReference>
<gene>
    <name evidence="1" type="ORF">GCM10007049_37480</name>
</gene>
<reference evidence="1" key="2">
    <citation type="submission" date="2020-09" db="EMBL/GenBank/DDBJ databases">
        <authorList>
            <person name="Sun Q."/>
            <person name="Kim S."/>
        </authorList>
    </citation>
    <scope>NUCLEOTIDE SEQUENCE</scope>
    <source>
        <strain evidence="1">KCTC 12368</strain>
    </source>
</reference>
<dbReference type="AlphaFoldDB" id="A0A918QD75"/>
<proteinExistence type="predicted"/>
<organism evidence="1 2">
    <name type="scientific">Echinicola pacifica</name>
    <dbReference type="NCBI Taxonomy" id="346377"/>
    <lineage>
        <taxon>Bacteria</taxon>
        <taxon>Pseudomonadati</taxon>
        <taxon>Bacteroidota</taxon>
        <taxon>Cytophagia</taxon>
        <taxon>Cytophagales</taxon>
        <taxon>Cyclobacteriaceae</taxon>
        <taxon>Echinicola</taxon>
    </lineage>
</organism>
<dbReference type="InterPro" id="IPR057695">
    <property type="entry name" value="DUF7935"/>
</dbReference>
<accession>A0A918QD75</accession>
<name>A0A918QD75_9BACT</name>
<protein>
    <submittedName>
        <fullName evidence="1">Uncharacterized protein</fullName>
    </submittedName>
</protein>